<name>A0A1G5JAM2_9FLAO</name>
<sequence>MPPKVFFSKGQKPNDYEQDTRYAAKSEVQWDGDKQCRQQINKTVFSDYTLNIQNSFFKNGGYEKSSRHTKYRCKIRRNLAFFAY</sequence>
<keyword evidence="2" id="KW-1185">Reference proteome</keyword>
<reference evidence="1 2" key="1">
    <citation type="submission" date="2016-10" db="EMBL/GenBank/DDBJ databases">
        <authorList>
            <person name="de Groot N.N."/>
        </authorList>
    </citation>
    <scope>NUCLEOTIDE SEQUENCE [LARGE SCALE GENOMIC DNA]</scope>
    <source>
        <strain evidence="1 2">CGMCC 1.7031</strain>
    </source>
</reference>
<accession>A0A1G5JAM2</accession>
<protein>
    <submittedName>
        <fullName evidence="1">Uncharacterized protein</fullName>
    </submittedName>
</protein>
<dbReference type="AlphaFoldDB" id="A0A1G5JAM2"/>
<evidence type="ECO:0000313" key="1">
    <source>
        <dbReference type="EMBL" id="SCY85423.1"/>
    </source>
</evidence>
<evidence type="ECO:0000313" key="2">
    <source>
        <dbReference type="Proteomes" id="UP000199354"/>
    </source>
</evidence>
<dbReference type="Proteomes" id="UP000199354">
    <property type="component" value="Unassembled WGS sequence"/>
</dbReference>
<gene>
    <name evidence="1" type="ORF">SAMN02927903_02603</name>
</gene>
<dbReference type="EMBL" id="FMVF01000013">
    <property type="protein sequence ID" value="SCY85423.1"/>
    <property type="molecule type" value="Genomic_DNA"/>
</dbReference>
<dbReference type="STRING" id="490189.SAMN02927903_02603"/>
<organism evidence="1 2">
    <name type="scientific">Flavobacterium caeni</name>
    <dbReference type="NCBI Taxonomy" id="490189"/>
    <lineage>
        <taxon>Bacteria</taxon>
        <taxon>Pseudomonadati</taxon>
        <taxon>Bacteroidota</taxon>
        <taxon>Flavobacteriia</taxon>
        <taxon>Flavobacteriales</taxon>
        <taxon>Flavobacteriaceae</taxon>
        <taxon>Flavobacterium</taxon>
    </lineage>
</organism>
<dbReference type="RefSeq" id="WP_139149669.1">
    <property type="nucleotide sequence ID" value="NZ_FMVF01000013.1"/>
</dbReference>
<proteinExistence type="predicted"/>